<dbReference type="InterPro" id="IPR003593">
    <property type="entry name" value="AAA+_ATPase"/>
</dbReference>
<keyword evidence="1" id="KW-0813">Transport</keyword>
<dbReference type="InterPro" id="IPR027417">
    <property type="entry name" value="P-loop_NTPase"/>
</dbReference>
<reference evidence="5" key="1">
    <citation type="submission" date="2009-10" db="EMBL/GenBank/DDBJ databases">
        <title>Diversity of trophic interactions inside an arsenic-rich microbial ecosystem.</title>
        <authorList>
            <person name="Bertin P.N."/>
            <person name="Heinrich-Salmeron A."/>
            <person name="Pelletier E."/>
            <person name="Goulhen-Chollet F."/>
            <person name="Arsene-Ploetze F."/>
            <person name="Gallien S."/>
            <person name="Calteau A."/>
            <person name="Vallenet D."/>
            <person name="Casiot C."/>
            <person name="Chane-Woon-Ming B."/>
            <person name="Giloteaux L."/>
            <person name="Barakat M."/>
            <person name="Bonnefoy V."/>
            <person name="Bruneel O."/>
            <person name="Chandler M."/>
            <person name="Cleiss J."/>
            <person name="Duran R."/>
            <person name="Elbaz-Poulichet F."/>
            <person name="Fonknechten N."/>
            <person name="Lauga B."/>
            <person name="Mornico D."/>
            <person name="Ortet P."/>
            <person name="Schaeffer C."/>
            <person name="Siguier P."/>
            <person name="Alexander Thil Smith A."/>
            <person name="Van Dorsselaer A."/>
            <person name="Weissenbach J."/>
            <person name="Medigue C."/>
            <person name="Le Paslier D."/>
        </authorList>
    </citation>
    <scope>NUCLEOTIDE SEQUENCE</scope>
</reference>
<evidence type="ECO:0000256" key="3">
    <source>
        <dbReference type="ARBA" id="ARBA00022840"/>
    </source>
</evidence>
<dbReference type="SMART" id="SM00382">
    <property type="entry name" value="AAA"/>
    <property type="match status" value="1"/>
</dbReference>
<protein>
    <submittedName>
        <fullName evidence="5">Putative ABC transporter (ATP-binding protein)</fullName>
    </submittedName>
</protein>
<name>E6PEG0_9ZZZZ</name>
<accession>E6PEG0</accession>
<dbReference type="GO" id="GO:0022857">
    <property type="term" value="F:transmembrane transporter activity"/>
    <property type="evidence" value="ECO:0007669"/>
    <property type="project" value="TreeGrafter"/>
</dbReference>
<proteinExistence type="predicted"/>
<dbReference type="GO" id="GO:0005524">
    <property type="term" value="F:ATP binding"/>
    <property type="evidence" value="ECO:0007669"/>
    <property type="project" value="UniProtKB-KW"/>
</dbReference>
<organism evidence="5">
    <name type="scientific">mine drainage metagenome</name>
    <dbReference type="NCBI Taxonomy" id="410659"/>
    <lineage>
        <taxon>unclassified sequences</taxon>
        <taxon>metagenomes</taxon>
        <taxon>ecological metagenomes</taxon>
    </lineage>
</organism>
<feature type="domain" description="ABC transporter" evidence="4">
    <location>
        <begin position="5"/>
        <end position="232"/>
    </location>
</feature>
<dbReference type="PANTHER" id="PTHR24220">
    <property type="entry name" value="IMPORT ATP-BINDING PROTEIN"/>
    <property type="match status" value="1"/>
</dbReference>
<sequence>MSGVVEVRNLRKIYPMGEDEVVALGGVDLSIEKGEFIAVMGPSGSGKSTFMQIVGMLDRATSGSYSFEGRDVATLSDDERADVRSRRLGFVFQSYNLLPRTSALENVELPMVYAGVPAARRLDIAMEKMDIVGIKPLADHMPNQMSGGQQQRIAIARSLVNDPALILADEPTGALDTKTSRDVMRIFSELNSTRNITIMLVTHEPDIAAFAKRIVTFRDGHILSDIPNLERAA</sequence>
<dbReference type="CDD" id="cd03255">
    <property type="entry name" value="ABC_MJ0796_LolCDE_FtsE"/>
    <property type="match status" value="1"/>
</dbReference>
<evidence type="ECO:0000256" key="1">
    <source>
        <dbReference type="ARBA" id="ARBA00022448"/>
    </source>
</evidence>
<dbReference type="InterPro" id="IPR017911">
    <property type="entry name" value="MacB-like_ATP-bd"/>
</dbReference>
<comment type="caution">
    <text evidence="5">The sequence shown here is derived from an EMBL/GenBank/DDBJ whole genome shotgun (WGS) entry which is preliminary data.</text>
</comment>
<evidence type="ECO:0000256" key="2">
    <source>
        <dbReference type="ARBA" id="ARBA00022741"/>
    </source>
</evidence>
<dbReference type="AlphaFoldDB" id="E6PEG0"/>
<dbReference type="GO" id="GO:0016887">
    <property type="term" value="F:ATP hydrolysis activity"/>
    <property type="evidence" value="ECO:0007669"/>
    <property type="project" value="InterPro"/>
</dbReference>
<dbReference type="PROSITE" id="PS00211">
    <property type="entry name" value="ABC_TRANSPORTER_1"/>
    <property type="match status" value="1"/>
</dbReference>
<dbReference type="GO" id="GO:0098796">
    <property type="term" value="C:membrane protein complex"/>
    <property type="evidence" value="ECO:0007669"/>
    <property type="project" value="UniProtKB-ARBA"/>
</dbReference>
<dbReference type="Pfam" id="PF00005">
    <property type="entry name" value="ABC_tran"/>
    <property type="match status" value="1"/>
</dbReference>
<keyword evidence="2" id="KW-0547">Nucleotide-binding</keyword>
<dbReference type="FunFam" id="3.40.50.300:FF:000032">
    <property type="entry name" value="Export ABC transporter ATP-binding protein"/>
    <property type="match status" value="1"/>
</dbReference>
<dbReference type="PANTHER" id="PTHR24220:SF86">
    <property type="entry name" value="ABC TRANSPORTER ABCH.1"/>
    <property type="match status" value="1"/>
</dbReference>
<keyword evidence="3 5" id="KW-0067">ATP-binding</keyword>
<gene>
    <name evidence="5" type="primary">yknY</name>
    <name evidence="5" type="ORF">CARN1_0379</name>
</gene>
<dbReference type="PROSITE" id="PS50893">
    <property type="entry name" value="ABC_TRANSPORTER_2"/>
    <property type="match status" value="1"/>
</dbReference>
<dbReference type="GO" id="GO:0005886">
    <property type="term" value="C:plasma membrane"/>
    <property type="evidence" value="ECO:0007669"/>
    <property type="project" value="TreeGrafter"/>
</dbReference>
<dbReference type="Gene3D" id="3.40.50.300">
    <property type="entry name" value="P-loop containing nucleotide triphosphate hydrolases"/>
    <property type="match status" value="1"/>
</dbReference>
<dbReference type="InterPro" id="IPR003439">
    <property type="entry name" value="ABC_transporter-like_ATP-bd"/>
</dbReference>
<dbReference type="InterPro" id="IPR015854">
    <property type="entry name" value="ABC_transpr_LolD-like"/>
</dbReference>
<dbReference type="InterPro" id="IPR017871">
    <property type="entry name" value="ABC_transporter-like_CS"/>
</dbReference>
<dbReference type="EMBL" id="CABL01000004">
    <property type="protein sequence ID" value="CBH74845.1"/>
    <property type="molecule type" value="Genomic_DNA"/>
</dbReference>
<evidence type="ECO:0000313" key="5">
    <source>
        <dbReference type="EMBL" id="CBH74845.1"/>
    </source>
</evidence>
<dbReference type="SUPFAM" id="SSF52540">
    <property type="entry name" value="P-loop containing nucleoside triphosphate hydrolases"/>
    <property type="match status" value="1"/>
</dbReference>
<evidence type="ECO:0000259" key="4">
    <source>
        <dbReference type="PROSITE" id="PS50893"/>
    </source>
</evidence>